<accession>A0A6A5UDT9</accession>
<protein>
    <submittedName>
        <fullName evidence="1">Uncharacterized protein</fullName>
    </submittedName>
</protein>
<evidence type="ECO:0000313" key="1">
    <source>
        <dbReference type="EMBL" id="KAF1959277.1"/>
    </source>
</evidence>
<sequence length="133" mass="14946">MAPRTLHISRSCGILHVPLPCFISFICLFSRESIDCAVALLFRVGLSTARLSDEQSSITSCARYQSALGNELPRDHGSHIFDSSLSTHRKAKAEQASSHHSSQSLQKTSKLLFVPPRFTVIFFQRLYHIPYIQ</sequence>
<dbReference type="EMBL" id="ML976985">
    <property type="protein sequence ID" value="KAF1959277.1"/>
    <property type="molecule type" value="Genomic_DNA"/>
</dbReference>
<dbReference type="Proteomes" id="UP000800035">
    <property type="component" value="Unassembled WGS sequence"/>
</dbReference>
<proteinExistence type="predicted"/>
<name>A0A6A5UDT9_9PLEO</name>
<dbReference type="AlphaFoldDB" id="A0A6A5UDT9"/>
<gene>
    <name evidence="1" type="ORF">CC80DRAFT_324611</name>
</gene>
<reference evidence="1" key="1">
    <citation type="journal article" date="2020" name="Stud. Mycol.">
        <title>101 Dothideomycetes genomes: a test case for predicting lifestyles and emergence of pathogens.</title>
        <authorList>
            <person name="Haridas S."/>
            <person name="Albert R."/>
            <person name="Binder M."/>
            <person name="Bloem J."/>
            <person name="Labutti K."/>
            <person name="Salamov A."/>
            <person name="Andreopoulos B."/>
            <person name="Baker S."/>
            <person name="Barry K."/>
            <person name="Bills G."/>
            <person name="Bluhm B."/>
            <person name="Cannon C."/>
            <person name="Castanera R."/>
            <person name="Culley D."/>
            <person name="Daum C."/>
            <person name="Ezra D."/>
            <person name="Gonzalez J."/>
            <person name="Henrissat B."/>
            <person name="Kuo A."/>
            <person name="Liang C."/>
            <person name="Lipzen A."/>
            <person name="Lutzoni F."/>
            <person name="Magnuson J."/>
            <person name="Mondo S."/>
            <person name="Nolan M."/>
            <person name="Ohm R."/>
            <person name="Pangilinan J."/>
            <person name="Park H.-J."/>
            <person name="Ramirez L."/>
            <person name="Alfaro M."/>
            <person name="Sun H."/>
            <person name="Tritt A."/>
            <person name="Yoshinaga Y."/>
            <person name="Zwiers L.-H."/>
            <person name="Turgeon B."/>
            <person name="Goodwin S."/>
            <person name="Spatafora J."/>
            <person name="Crous P."/>
            <person name="Grigoriev I."/>
        </authorList>
    </citation>
    <scope>NUCLEOTIDE SEQUENCE</scope>
    <source>
        <strain evidence="1">CBS 675.92</strain>
    </source>
</reference>
<organism evidence="1 2">
    <name type="scientific">Byssothecium circinans</name>
    <dbReference type="NCBI Taxonomy" id="147558"/>
    <lineage>
        <taxon>Eukaryota</taxon>
        <taxon>Fungi</taxon>
        <taxon>Dikarya</taxon>
        <taxon>Ascomycota</taxon>
        <taxon>Pezizomycotina</taxon>
        <taxon>Dothideomycetes</taxon>
        <taxon>Pleosporomycetidae</taxon>
        <taxon>Pleosporales</taxon>
        <taxon>Massarineae</taxon>
        <taxon>Massarinaceae</taxon>
        <taxon>Byssothecium</taxon>
    </lineage>
</organism>
<keyword evidence="2" id="KW-1185">Reference proteome</keyword>
<evidence type="ECO:0000313" key="2">
    <source>
        <dbReference type="Proteomes" id="UP000800035"/>
    </source>
</evidence>